<dbReference type="Gene3D" id="3.10.105.10">
    <property type="entry name" value="Dipeptide-binding Protein, Domain 3"/>
    <property type="match status" value="1"/>
</dbReference>
<dbReference type="InterPro" id="IPR000914">
    <property type="entry name" value="SBP_5_dom"/>
</dbReference>
<dbReference type="EMBL" id="PEIB01000002">
    <property type="protein sequence ID" value="RXJ74471.1"/>
    <property type="molecule type" value="Genomic_DNA"/>
</dbReference>
<evidence type="ECO:0000313" key="6">
    <source>
        <dbReference type="Proteomes" id="UP000290287"/>
    </source>
</evidence>
<protein>
    <recommendedName>
        <fullName evidence="4">Solute-binding protein family 5 domain-containing protein</fullName>
    </recommendedName>
</protein>
<keyword evidence="2" id="KW-0813">Transport</keyword>
<dbReference type="Proteomes" id="UP000290287">
    <property type="component" value="Unassembled WGS sequence"/>
</dbReference>
<dbReference type="OrthoDB" id="9801912at2"/>
<keyword evidence="3" id="KW-0732">Signal</keyword>
<evidence type="ECO:0000256" key="3">
    <source>
        <dbReference type="ARBA" id="ARBA00022729"/>
    </source>
</evidence>
<reference evidence="5 6" key="1">
    <citation type="submission" date="2017-10" db="EMBL/GenBank/DDBJ databases">
        <title>Nyctiphanis sp. nov., isolated from the stomach of the euphausiid Nyctiphanes simplex (Hansen, 1911) in the Gulf of California.</title>
        <authorList>
            <person name="Gomez-Gil B."/>
            <person name="Aguilar-Mendez M."/>
            <person name="Lopez-Cortes A."/>
            <person name="Gomez-Gutierrez J."/>
            <person name="Roque A."/>
            <person name="Lang E."/>
            <person name="Gonzalez-Castillo A."/>
        </authorList>
    </citation>
    <scope>NUCLEOTIDE SEQUENCE [LARGE SCALE GENOMIC DNA]</scope>
    <source>
        <strain evidence="5 6">CAIM 600</strain>
    </source>
</reference>
<dbReference type="AlphaFoldDB" id="A0A4Q0YZB4"/>
<dbReference type="GO" id="GO:0015833">
    <property type="term" value="P:peptide transport"/>
    <property type="evidence" value="ECO:0007669"/>
    <property type="project" value="TreeGrafter"/>
</dbReference>
<feature type="domain" description="Solute-binding protein family 5" evidence="4">
    <location>
        <begin position="2"/>
        <end position="121"/>
    </location>
</feature>
<dbReference type="SUPFAM" id="SSF53850">
    <property type="entry name" value="Periplasmic binding protein-like II"/>
    <property type="match status" value="1"/>
</dbReference>
<dbReference type="PANTHER" id="PTHR30290:SF9">
    <property type="entry name" value="OLIGOPEPTIDE-BINDING PROTEIN APPA"/>
    <property type="match status" value="1"/>
</dbReference>
<dbReference type="GO" id="GO:1904680">
    <property type="term" value="F:peptide transmembrane transporter activity"/>
    <property type="evidence" value="ECO:0007669"/>
    <property type="project" value="TreeGrafter"/>
</dbReference>
<evidence type="ECO:0000313" key="5">
    <source>
        <dbReference type="EMBL" id="RXJ74471.1"/>
    </source>
</evidence>
<evidence type="ECO:0000256" key="2">
    <source>
        <dbReference type="ARBA" id="ARBA00022448"/>
    </source>
</evidence>
<dbReference type="PANTHER" id="PTHR30290">
    <property type="entry name" value="PERIPLASMIC BINDING COMPONENT OF ABC TRANSPORTER"/>
    <property type="match status" value="1"/>
</dbReference>
<gene>
    <name evidence="5" type="ORF">CS022_02450</name>
</gene>
<name>A0A4Q0YZB4_9GAMM</name>
<proteinExistence type="inferred from homology"/>
<evidence type="ECO:0000259" key="4">
    <source>
        <dbReference type="Pfam" id="PF00496"/>
    </source>
</evidence>
<keyword evidence="6" id="KW-1185">Reference proteome</keyword>
<dbReference type="Pfam" id="PF00496">
    <property type="entry name" value="SBP_bac_5"/>
    <property type="match status" value="1"/>
</dbReference>
<comment type="similarity">
    <text evidence="1">Belongs to the bacterial solute-binding protein 5 family.</text>
</comment>
<evidence type="ECO:0000256" key="1">
    <source>
        <dbReference type="ARBA" id="ARBA00005695"/>
    </source>
</evidence>
<organism evidence="5 6">
    <name type="scientific">Veronia nyctiphanis</name>
    <dbReference type="NCBI Taxonomy" id="1278244"/>
    <lineage>
        <taxon>Bacteria</taxon>
        <taxon>Pseudomonadati</taxon>
        <taxon>Pseudomonadota</taxon>
        <taxon>Gammaproteobacteria</taxon>
        <taxon>Vibrionales</taxon>
        <taxon>Vibrionaceae</taxon>
        <taxon>Veronia</taxon>
    </lineage>
</organism>
<accession>A0A4Q0YZB4</accession>
<sequence length="189" mass="21324">MGGSGKISGQLFLSDWPFASKNLKPVKQNVELARKLMREAGYRKGFKLTIHGPNNRYIRDTAILEYVATALNNIGIEANAISLPTREFFTRSMRHHEFSVSMLGWAPSASGFYTFNNLFIFPDPAKKSGNANAGQYHNDEVEKLVLTAKNSPDKTYRDQLYRRASEVVINDVAIIHSTFNTRVGVWHQT</sequence>
<comment type="caution">
    <text evidence="5">The sequence shown here is derived from an EMBL/GenBank/DDBJ whole genome shotgun (WGS) entry which is preliminary data.</text>
</comment>
<dbReference type="InterPro" id="IPR039424">
    <property type="entry name" value="SBP_5"/>
</dbReference>